<feature type="region of interest" description="Disordered" evidence="1">
    <location>
        <begin position="16"/>
        <end position="57"/>
    </location>
</feature>
<feature type="compositionally biased region" description="Basic and acidic residues" evidence="1">
    <location>
        <begin position="29"/>
        <end position="45"/>
    </location>
</feature>
<dbReference type="AlphaFoldDB" id="A0A9P0ZTC5"/>
<protein>
    <submittedName>
        <fullName evidence="2">Uncharacterized protein</fullName>
    </submittedName>
</protein>
<dbReference type="EMBL" id="CAMAPE010000053">
    <property type="protein sequence ID" value="CAH9109943.1"/>
    <property type="molecule type" value="Genomic_DNA"/>
</dbReference>
<feature type="compositionally biased region" description="Polar residues" evidence="1">
    <location>
        <begin position="46"/>
        <end position="55"/>
    </location>
</feature>
<accession>A0A9P0ZTC5</accession>
<dbReference type="Proteomes" id="UP001152484">
    <property type="component" value="Unassembled WGS sequence"/>
</dbReference>
<proteinExistence type="predicted"/>
<evidence type="ECO:0000256" key="1">
    <source>
        <dbReference type="SAM" id="MobiDB-lite"/>
    </source>
</evidence>
<dbReference type="OrthoDB" id="10562824at2759"/>
<keyword evidence="3" id="KW-1185">Reference proteome</keyword>
<reference evidence="2" key="1">
    <citation type="submission" date="2022-07" db="EMBL/GenBank/DDBJ databases">
        <authorList>
            <person name="Macas J."/>
            <person name="Novak P."/>
            <person name="Neumann P."/>
        </authorList>
    </citation>
    <scope>NUCLEOTIDE SEQUENCE</scope>
</reference>
<gene>
    <name evidence="2" type="ORF">CEURO_LOCUS18649</name>
</gene>
<feature type="compositionally biased region" description="Polar residues" evidence="1">
    <location>
        <begin position="16"/>
        <end position="26"/>
    </location>
</feature>
<evidence type="ECO:0000313" key="2">
    <source>
        <dbReference type="EMBL" id="CAH9109943.1"/>
    </source>
</evidence>
<name>A0A9P0ZTC5_CUSEU</name>
<comment type="caution">
    <text evidence="2">The sequence shown here is derived from an EMBL/GenBank/DDBJ whole genome shotgun (WGS) entry which is preliminary data.</text>
</comment>
<evidence type="ECO:0000313" key="3">
    <source>
        <dbReference type="Proteomes" id="UP001152484"/>
    </source>
</evidence>
<sequence>MQQWLLQNYHHPSLMQKSYTTKQNKSQKQHSEPETKHKKQQENKNHSGTSASTTPRTHEAGLGAETRLLPVFCIVQCHLLSRVVFLCRILPDSPALLVNRDLPCTASILFLCATTFCLSCTPLASLSHNSFIFLLRPPVMTQTPCLSALKKILQNKIFHIF</sequence>
<organism evidence="2 3">
    <name type="scientific">Cuscuta europaea</name>
    <name type="common">European dodder</name>
    <dbReference type="NCBI Taxonomy" id="41803"/>
    <lineage>
        <taxon>Eukaryota</taxon>
        <taxon>Viridiplantae</taxon>
        <taxon>Streptophyta</taxon>
        <taxon>Embryophyta</taxon>
        <taxon>Tracheophyta</taxon>
        <taxon>Spermatophyta</taxon>
        <taxon>Magnoliopsida</taxon>
        <taxon>eudicotyledons</taxon>
        <taxon>Gunneridae</taxon>
        <taxon>Pentapetalae</taxon>
        <taxon>asterids</taxon>
        <taxon>lamiids</taxon>
        <taxon>Solanales</taxon>
        <taxon>Convolvulaceae</taxon>
        <taxon>Cuscuteae</taxon>
        <taxon>Cuscuta</taxon>
        <taxon>Cuscuta subgen. Cuscuta</taxon>
    </lineage>
</organism>